<dbReference type="PANTHER" id="PTHR48090:SF3">
    <property type="entry name" value="UNDECAPRENYL-PHOSPHATE 4-DEOXY-4-FORMAMIDO-L-ARABINOSE TRANSFERASE"/>
    <property type="match status" value="1"/>
</dbReference>
<evidence type="ECO:0000256" key="7">
    <source>
        <dbReference type="ARBA" id="ARBA00023136"/>
    </source>
</evidence>
<evidence type="ECO:0000256" key="6">
    <source>
        <dbReference type="ARBA" id="ARBA00022989"/>
    </source>
</evidence>
<dbReference type="InterPro" id="IPR001173">
    <property type="entry name" value="Glyco_trans_2-like"/>
</dbReference>
<proteinExistence type="predicted"/>
<reference evidence="10" key="1">
    <citation type="submission" date="2017-09" db="EMBL/GenBank/DDBJ databases">
        <title>Depth-based differentiation of microbial function through sediment-hosted aquifers and enrichment of novel symbionts in the deep terrestrial subsurface.</title>
        <authorList>
            <person name="Probst A.J."/>
            <person name="Ladd B."/>
            <person name="Jarett J.K."/>
            <person name="Geller-Mcgrath D.E."/>
            <person name="Sieber C.M.K."/>
            <person name="Emerson J.B."/>
            <person name="Anantharaman K."/>
            <person name="Thomas B.C."/>
            <person name="Malmstrom R."/>
            <person name="Stieglmeier M."/>
            <person name="Klingl A."/>
            <person name="Woyke T."/>
            <person name="Ryan C.M."/>
            <person name="Banfield J.F."/>
        </authorList>
    </citation>
    <scope>NUCLEOTIDE SEQUENCE [LARGE SCALE GENOMIC DNA]</scope>
</reference>
<keyword evidence="5" id="KW-0448">Lipopolysaccharide biosynthesis</keyword>
<dbReference type="CDD" id="cd04179">
    <property type="entry name" value="DPM_DPG-synthase_like"/>
    <property type="match status" value="1"/>
</dbReference>
<evidence type="ECO:0000313" key="9">
    <source>
        <dbReference type="EMBL" id="PIR96810.1"/>
    </source>
</evidence>
<dbReference type="GO" id="GO:0005886">
    <property type="term" value="C:plasma membrane"/>
    <property type="evidence" value="ECO:0007669"/>
    <property type="project" value="TreeGrafter"/>
</dbReference>
<comment type="caution">
    <text evidence="9">The sequence shown here is derived from an EMBL/GenBank/DDBJ whole genome shotgun (WGS) entry which is preliminary data.</text>
</comment>
<evidence type="ECO:0000256" key="5">
    <source>
        <dbReference type="ARBA" id="ARBA00022985"/>
    </source>
</evidence>
<evidence type="ECO:0000256" key="2">
    <source>
        <dbReference type="ARBA" id="ARBA00022676"/>
    </source>
</evidence>
<dbReference type="SUPFAM" id="SSF53448">
    <property type="entry name" value="Nucleotide-diphospho-sugar transferases"/>
    <property type="match status" value="1"/>
</dbReference>
<name>A0A2H0VEV7_9BACT</name>
<keyword evidence="3" id="KW-0808">Transferase</keyword>
<keyword evidence="1" id="KW-1003">Cell membrane</keyword>
<keyword evidence="4" id="KW-0812">Transmembrane</keyword>
<keyword evidence="7" id="KW-0472">Membrane</keyword>
<evidence type="ECO:0000256" key="1">
    <source>
        <dbReference type="ARBA" id="ARBA00022475"/>
    </source>
</evidence>
<dbReference type="AlphaFoldDB" id="A0A2H0VEV7"/>
<sequence>MGFNGKFTDQNRPDLSLVILCYKAREYTRDFVVKVIEVLEKYNIHDYELILVGNYIEGTGDTTPQVVEELSKQYPKVFHVAKPKKGMMGWDMKSGFEKARGNYIAVIDGDGQMPIFDIIRVYHKIREENLDMVKTVRLVRGDGVLRRFISFVYNLFARSFFPGIAGRDINAKPKIFRRKVFEKFNLTSDDWFIDAEIMIHARRHKIEVREIPTEFLGLVGRRSFISLKISLEFIKNLIVHRWREFFRK</sequence>
<protein>
    <recommendedName>
        <fullName evidence="8">Glycosyltransferase 2-like domain-containing protein</fullName>
    </recommendedName>
</protein>
<evidence type="ECO:0000256" key="4">
    <source>
        <dbReference type="ARBA" id="ARBA00022692"/>
    </source>
</evidence>
<feature type="domain" description="Glycosyltransferase 2-like" evidence="8">
    <location>
        <begin position="16"/>
        <end position="183"/>
    </location>
</feature>
<evidence type="ECO:0000313" key="10">
    <source>
        <dbReference type="Proteomes" id="UP000230557"/>
    </source>
</evidence>
<evidence type="ECO:0000259" key="8">
    <source>
        <dbReference type="Pfam" id="PF00535"/>
    </source>
</evidence>
<dbReference type="EMBL" id="PFAJ01000061">
    <property type="protein sequence ID" value="PIR96810.1"/>
    <property type="molecule type" value="Genomic_DNA"/>
</dbReference>
<evidence type="ECO:0000256" key="3">
    <source>
        <dbReference type="ARBA" id="ARBA00022679"/>
    </source>
</evidence>
<gene>
    <name evidence="9" type="ORF">COT91_04635</name>
</gene>
<dbReference type="GO" id="GO:0009103">
    <property type="term" value="P:lipopolysaccharide biosynthetic process"/>
    <property type="evidence" value="ECO:0007669"/>
    <property type="project" value="UniProtKB-KW"/>
</dbReference>
<organism evidence="9 10">
    <name type="scientific">Candidatus Doudnabacteria bacterium CG10_big_fil_rev_8_21_14_0_10_41_10</name>
    <dbReference type="NCBI Taxonomy" id="1974551"/>
    <lineage>
        <taxon>Bacteria</taxon>
        <taxon>Candidatus Doudnaibacteriota</taxon>
    </lineage>
</organism>
<dbReference type="GO" id="GO:0099621">
    <property type="term" value="F:undecaprenyl-phosphate 4-deoxy-4-formamido-L-arabinose transferase activity"/>
    <property type="evidence" value="ECO:0007669"/>
    <property type="project" value="TreeGrafter"/>
</dbReference>
<dbReference type="InterPro" id="IPR050256">
    <property type="entry name" value="Glycosyltransferase_2"/>
</dbReference>
<keyword evidence="6" id="KW-1133">Transmembrane helix</keyword>
<accession>A0A2H0VEV7</accession>
<keyword evidence="2" id="KW-0328">Glycosyltransferase</keyword>
<dbReference type="Proteomes" id="UP000230557">
    <property type="component" value="Unassembled WGS sequence"/>
</dbReference>
<dbReference type="Gene3D" id="3.90.550.10">
    <property type="entry name" value="Spore Coat Polysaccharide Biosynthesis Protein SpsA, Chain A"/>
    <property type="match status" value="1"/>
</dbReference>
<dbReference type="Pfam" id="PF00535">
    <property type="entry name" value="Glycos_transf_2"/>
    <property type="match status" value="1"/>
</dbReference>
<dbReference type="PANTHER" id="PTHR48090">
    <property type="entry name" value="UNDECAPRENYL-PHOSPHATE 4-DEOXY-4-FORMAMIDO-L-ARABINOSE TRANSFERASE-RELATED"/>
    <property type="match status" value="1"/>
</dbReference>
<dbReference type="InterPro" id="IPR029044">
    <property type="entry name" value="Nucleotide-diphossugar_trans"/>
</dbReference>